<proteinExistence type="inferred from homology"/>
<gene>
    <name evidence="14" type="ORF">HMPREF1064_04678</name>
</gene>
<dbReference type="PATRIC" id="fig|997876.3.peg.4913"/>
<dbReference type="GO" id="GO:0005886">
    <property type="term" value="C:plasma membrane"/>
    <property type="evidence" value="ECO:0007669"/>
    <property type="project" value="UniProtKB-SubCell"/>
</dbReference>
<evidence type="ECO:0000256" key="11">
    <source>
        <dbReference type="RuleBase" id="RU003983"/>
    </source>
</evidence>
<evidence type="ECO:0000259" key="13">
    <source>
        <dbReference type="Pfam" id="PF01435"/>
    </source>
</evidence>
<dbReference type="HOGENOM" id="CLU_079828_0_0_10"/>
<dbReference type="EMBL" id="AGXJ01000093">
    <property type="protein sequence ID" value="EIY26299.1"/>
    <property type="molecule type" value="Genomic_DNA"/>
</dbReference>
<evidence type="ECO:0000256" key="4">
    <source>
        <dbReference type="ARBA" id="ARBA00022692"/>
    </source>
</evidence>
<dbReference type="Proteomes" id="UP000005974">
    <property type="component" value="Unassembled WGS sequence"/>
</dbReference>
<dbReference type="AlphaFoldDB" id="I9F0F6"/>
<keyword evidence="4 12" id="KW-0812">Transmembrane</keyword>
<dbReference type="InterPro" id="IPR001915">
    <property type="entry name" value="Peptidase_M48"/>
</dbReference>
<evidence type="ECO:0000256" key="2">
    <source>
        <dbReference type="ARBA" id="ARBA00022475"/>
    </source>
</evidence>
<protein>
    <recommendedName>
        <fullName evidence="13">Peptidase M48 domain-containing protein</fullName>
    </recommendedName>
</protein>
<evidence type="ECO:0000256" key="7">
    <source>
        <dbReference type="ARBA" id="ARBA00022833"/>
    </source>
</evidence>
<feature type="transmembrane region" description="Helical" evidence="12">
    <location>
        <begin position="32"/>
        <end position="58"/>
    </location>
</feature>
<evidence type="ECO:0000256" key="10">
    <source>
        <dbReference type="ARBA" id="ARBA00023136"/>
    </source>
</evidence>
<evidence type="ECO:0000256" key="12">
    <source>
        <dbReference type="SAM" id="Phobius"/>
    </source>
</evidence>
<dbReference type="GO" id="GO:0004222">
    <property type="term" value="F:metalloendopeptidase activity"/>
    <property type="evidence" value="ECO:0007669"/>
    <property type="project" value="InterPro"/>
</dbReference>
<dbReference type="InterPro" id="IPR050083">
    <property type="entry name" value="HtpX_protease"/>
</dbReference>
<evidence type="ECO:0000256" key="1">
    <source>
        <dbReference type="ARBA" id="ARBA00004651"/>
    </source>
</evidence>
<keyword evidence="15" id="KW-1185">Reference proteome</keyword>
<comment type="subcellular location">
    <subcellularLocation>
        <location evidence="1">Cell membrane</location>
        <topology evidence="1">Multi-pass membrane protein</topology>
    </subcellularLocation>
</comment>
<keyword evidence="7 11" id="KW-0862">Zinc</keyword>
<dbReference type="Pfam" id="PF01435">
    <property type="entry name" value="Peptidase_M48"/>
    <property type="match status" value="1"/>
</dbReference>
<organism evidence="14 15">
    <name type="scientific">Phocaeicola dorei CL02T12C06</name>
    <dbReference type="NCBI Taxonomy" id="997876"/>
    <lineage>
        <taxon>Bacteria</taxon>
        <taxon>Pseudomonadati</taxon>
        <taxon>Bacteroidota</taxon>
        <taxon>Bacteroidia</taxon>
        <taxon>Bacteroidales</taxon>
        <taxon>Bacteroidaceae</taxon>
        <taxon>Phocaeicola</taxon>
    </lineage>
</organism>
<feature type="domain" description="Peptidase M48" evidence="13">
    <location>
        <begin position="129"/>
        <end position="323"/>
    </location>
</feature>
<comment type="cofactor">
    <cofactor evidence="11">
        <name>Zn(2+)</name>
        <dbReference type="ChEBI" id="CHEBI:29105"/>
    </cofactor>
    <text evidence="11">Binds 1 zinc ion per subunit.</text>
</comment>
<dbReference type="PANTHER" id="PTHR43221:SF1">
    <property type="entry name" value="PROTEASE HTPX"/>
    <property type="match status" value="1"/>
</dbReference>
<comment type="similarity">
    <text evidence="11">Belongs to the peptidase M48 family.</text>
</comment>
<keyword evidence="6 11" id="KW-0378">Hydrolase</keyword>
<evidence type="ECO:0000256" key="5">
    <source>
        <dbReference type="ARBA" id="ARBA00022723"/>
    </source>
</evidence>
<sequence length="325" mass="37348">MFPIARNLFLYLTGSLLINQIRMKTTLRIFRILFKLLLLSYVAVVNIILISAFYVLLLLIVEWVAPSFLPGLFAEYSFAHHLVCSLPFYMVLLYILYSLSPLNVWLMRMKEGYRPLGGEERIRLERLLSEMRLERKLNIYCNRDARTNAVTFGFHTIGLTGGILQTASDEELKGVISHEVGHISHYDFVYQVLLFSMQSLGYRCLYGLFLIPALFFGLAGNLVITVVPAVRFAVVGMARLWWSLYKLLHHTIYGISRIADVNINKYAEYRCDTYAVRYGCGEGLLSFLRRLEVAETGGERPSFTEYIMSTHPSTGKRIVRLEKLL</sequence>
<keyword evidence="5" id="KW-0479">Metal-binding</keyword>
<dbReference type="PANTHER" id="PTHR43221">
    <property type="entry name" value="PROTEASE HTPX"/>
    <property type="match status" value="1"/>
</dbReference>
<feature type="transmembrane region" description="Helical" evidence="12">
    <location>
        <begin position="204"/>
        <end position="224"/>
    </location>
</feature>
<name>I9F0F6_9BACT</name>
<keyword evidence="10 12" id="KW-0472">Membrane</keyword>
<keyword evidence="8 12" id="KW-1133">Transmembrane helix</keyword>
<dbReference type="Gene3D" id="3.30.2010.10">
    <property type="entry name" value="Metalloproteases ('zincins'), catalytic domain"/>
    <property type="match status" value="1"/>
</dbReference>
<keyword evidence="9 11" id="KW-0482">Metalloprotease</keyword>
<dbReference type="GO" id="GO:0006508">
    <property type="term" value="P:proteolysis"/>
    <property type="evidence" value="ECO:0007669"/>
    <property type="project" value="UniProtKB-KW"/>
</dbReference>
<keyword evidence="2" id="KW-1003">Cell membrane</keyword>
<keyword evidence="3 11" id="KW-0645">Protease</keyword>
<comment type="caution">
    <text evidence="14">The sequence shown here is derived from an EMBL/GenBank/DDBJ whole genome shotgun (WGS) entry which is preliminary data.</text>
</comment>
<evidence type="ECO:0000256" key="9">
    <source>
        <dbReference type="ARBA" id="ARBA00023049"/>
    </source>
</evidence>
<evidence type="ECO:0000313" key="15">
    <source>
        <dbReference type="Proteomes" id="UP000005974"/>
    </source>
</evidence>
<evidence type="ECO:0000256" key="3">
    <source>
        <dbReference type="ARBA" id="ARBA00022670"/>
    </source>
</evidence>
<evidence type="ECO:0000256" key="6">
    <source>
        <dbReference type="ARBA" id="ARBA00022801"/>
    </source>
</evidence>
<accession>I9F0F6</accession>
<evidence type="ECO:0000256" key="8">
    <source>
        <dbReference type="ARBA" id="ARBA00022989"/>
    </source>
</evidence>
<reference evidence="14 15" key="1">
    <citation type="submission" date="2012-02" db="EMBL/GenBank/DDBJ databases">
        <title>The Genome Sequence of Bacteroides dorei CL02T12C06.</title>
        <authorList>
            <consortium name="The Broad Institute Genome Sequencing Platform"/>
            <person name="Earl A."/>
            <person name="Ward D."/>
            <person name="Feldgarden M."/>
            <person name="Gevers D."/>
            <person name="Zitomersky N.L."/>
            <person name="Coyne M.J."/>
            <person name="Comstock L.E."/>
            <person name="Young S.K."/>
            <person name="Zeng Q."/>
            <person name="Gargeya S."/>
            <person name="Fitzgerald M."/>
            <person name="Haas B."/>
            <person name="Abouelleil A."/>
            <person name="Alvarado L."/>
            <person name="Arachchi H.M."/>
            <person name="Berlin A."/>
            <person name="Chapman S.B."/>
            <person name="Gearin G."/>
            <person name="Goldberg J."/>
            <person name="Griggs A."/>
            <person name="Gujja S."/>
            <person name="Hansen M."/>
            <person name="Heiman D."/>
            <person name="Howarth C."/>
            <person name="Larimer J."/>
            <person name="Lui A."/>
            <person name="MacDonald P.J.P."/>
            <person name="McCowen C."/>
            <person name="Montmayeur A."/>
            <person name="Murphy C."/>
            <person name="Neiman D."/>
            <person name="Pearson M."/>
            <person name="Priest M."/>
            <person name="Roberts A."/>
            <person name="Saif S."/>
            <person name="Shea T."/>
            <person name="Sisk P."/>
            <person name="Stolte C."/>
            <person name="Sykes S."/>
            <person name="Wortman J."/>
            <person name="Nusbaum C."/>
            <person name="Birren B."/>
        </authorList>
    </citation>
    <scope>NUCLEOTIDE SEQUENCE [LARGE SCALE GENOMIC DNA]</scope>
    <source>
        <strain evidence="14 15">CL02T12C06</strain>
    </source>
</reference>
<dbReference type="GO" id="GO:0046872">
    <property type="term" value="F:metal ion binding"/>
    <property type="evidence" value="ECO:0007669"/>
    <property type="project" value="UniProtKB-KW"/>
</dbReference>
<feature type="transmembrane region" description="Helical" evidence="12">
    <location>
        <begin position="78"/>
        <end position="99"/>
    </location>
</feature>
<evidence type="ECO:0000313" key="14">
    <source>
        <dbReference type="EMBL" id="EIY26299.1"/>
    </source>
</evidence>